<dbReference type="GO" id="GO:0061024">
    <property type="term" value="P:membrane organization"/>
    <property type="evidence" value="ECO:0007669"/>
    <property type="project" value="InterPro"/>
</dbReference>
<dbReference type="Pfam" id="PF04453">
    <property type="entry name" value="LptD"/>
    <property type="match status" value="1"/>
</dbReference>
<dbReference type="EMBL" id="UINC01011148">
    <property type="protein sequence ID" value="SVA49321.1"/>
    <property type="molecule type" value="Genomic_DNA"/>
</dbReference>
<reference evidence="2" key="1">
    <citation type="submission" date="2018-05" db="EMBL/GenBank/DDBJ databases">
        <authorList>
            <person name="Lanie J.A."/>
            <person name="Ng W.-L."/>
            <person name="Kazmierczak K.M."/>
            <person name="Andrzejewski T.M."/>
            <person name="Davidsen T.M."/>
            <person name="Wayne K.J."/>
            <person name="Tettelin H."/>
            <person name="Glass J.I."/>
            <person name="Rusch D."/>
            <person name="Podicherti R."/>
            <person name="Tsui H.-C.T."/>
            <person name="Winkler M.E."/>
        </authorList>
    </citation>
    <scope>NUCLEOTIDE SEQUENCE</scope>
</reference>
<dbReference type="Gene3D" id="2.60.450.10">
    <property type="entry name" value="Lipopolysaccharide (LPS) transport protein A like domain"/>
    <property type="match status" value="1"/>
</dbReference>
<evidence type="ECO:0000259" key="1">
    <source>
        <dbReference type="Pfam" id="PF04453"/>
    </source>
</evidence>
<dbReference type="PANTHER" id="PTHR30189:SF1">
    <property type="entry name" value="LPS-ASSEMBLY PROTEIN LPTD"/>
    <property type="match status" value="1"/>
</dbReference>
<gene>
    <name evidence="2" type="ORF">METZ01_LOCUS102175</name>
</gene>
<dbReference type="InterPro" id="IPR007543">
    <property type="entry name" value="LptD_C"/>
</dbReference>
<sequence length="795" mass="91780">MKNKFIFFLTVCLFININYYDIKAEEFIFESQAIEITNDGNKIQAKDGVKVSTTNNIEITANESTYDKIKLILSLIGNIKVIDRENNIKIEGENIVYYKKREEIISKGNTIIHINNEYVINTSDIIYSKKENIIHSKDLATLEDNFGNKFSAENFTFLVLDKIFKSKKINLLDSEKNNYSFNESMVNIKTNEIIGKDIKIDFRNDIFGNSENEPRLKGNYALANKEETIIKNGIFTTCKKNKKCPPWTFKAAEIKHDKKNKIINYKNAWLQIYDQPVFYFPKFFHPDPTVKRQSGFLIPRMRSSSVSGNSLQVPYYHVIADNKDFTFSPSIYFNGDILLQNEYRQANKNSNHITDFSTNKSKGSTKSHLFSNTKMNLKSKMFENSDVEFNIEHTTHDTYLKNYKITSSINDNPSLLNSFVDFNASKEDLSIATRFEIFEDLSKERSDRYQYIYPDFTITKLINTESDLKGELSFTASGSQKNYDTNIYESVLINDFAYSSIPFFLKNGITNNLKFLFKNVNTKGEKSSNYKDKLSSENFAVFSFNSSFPLKKSGKNTNSYFTPKALFRISPNKSSKLTDSDRRIDYNNIFSLNRVAGNDTIEGGQSLIIGSEYILKKKNDDELLSLNLATNYRDVNDSRLPTNSKLGNKSSDIVGELEINPNKYINFNYNFSLDNNLETSNYNLAKSTITINNFVTSFEFLEENNELGSESYLTNDIGYAFNESNKLEFKTRKNKKTNLTEFYNLIYEYKNDCLVAAVEYNKDYYSDRDIKPNEELFFSLTIVPFSTFSSPNTKQ</sequence>
<dbReference type="GO" id="GO:1990351">
    <property type="term" value="C:transporter complex"/>
    <property type="evidence" value="ECO:0007669"/>
    <property type="project" value="TreeGrafter"/>
</dbReference>
<name>A0A381WAJ9_9ZZZZ</name>
<evidence type="ECO:0000313" key="2">
    <source>
        <dbReference type="EMBL" id="SVA49321.1"/>
    </source>
</evidence>
<dbReference type="InterPro" id="IPR050218">
    <property type="entry name" value="LptD"/>
</dbReference>
<organism evidence="2">
    <name type="scientific">marine metagenome</name>
    <dbReference type="NCBI Taxonomy" id="408172"/>
    <lineage>
        <taxon>unclassified sequences</taxon>
        <taxon>metagenomes</taxon>
        <taxon>ecological metagenomes</taxon>
    </lineage>
</organism>
<proteinExistence type="predicted"/>
<dbReference type="AlphaFoldDB" id="A0A381WAJ9"/>
<protein>
    <recommendedName>
        <fullName evidence="1">LptD C-terminal domain-containing protein</fullName>
    </recommendedName>
</protein>
<dbReference type="GO" id="GO:0009279">
    <property type="term" value="C:cell outer membrane"/>
    <property type="evidence" value="ECO:0007669"/>
    <property type="project" value="TreeGrafter"/>
</dbReference>
<accession>A0A381WAJ9</accession>
<dbReference type="PANTHER" id="PTHR30189">
    <property type="entry name" value="LPS-ASSEMBLY PROTEIN"/>
    <property type="match status" value="1"/>
</dbReference>
<feature type="domain" description="LptD C-terminal" evidence="1">
    <location>
        <begin position="382"/>
        <end position="708"/>
    </location>
</feature>